<name>A0A1I5VWM4_9LACT</name>
<evidence type="ECO:0000313" key="2">
    <source>
        <dbReference type="Proteomes" id="UP000199136"/>
    </source>
</evidence>
<reference evidence="1 2" key="1">
    <citation type="submission" date="2016-10" db="EMBL/GenBank/DDBJ databases">
        <authorList>
            <person name="de Groot N.N."/>
        </authorList>
    </citation>
    <scope>NUCLEOTIDE SEQUENCE [LARGE SCALE GENOMIC DNA]</scope>
    <source>
        <strain evidence="1 2">DSM 20581</strain>
    </source>
</reference>
<accession>A0A1I5VWM4</accession>
<dbReference type="EMBL" id="FOXW01000002">
    <property type="protein sequence ID" value="SFQ11974.1"/>
    <property type="molecule type" value="Genomic_DNA"/>
</dbReference>
<dbReference type="Proteomes" id="UP000199136">
    <property type="component" value="Unassembled WGS sequence"/>
</dbReference>
<organism evidence="1 2">
    <name type="scientific">Desemzia incerta</name>
    <dbReference type="NCBI Taxonomy" id="82801"/>
    <lineage>
        <taxon>Bacteria</taxon>
        <taxon>Bacillati</taxon>
        <taxon>Bacillota</taxon>
        <taxon>Bacilli</taxon>
        <taxon>Lactobacillales</taxon>
        <taxon>Carnobacteriaceae</taxon>
        <taxon>Desemzia</taxon>
    </lineage>
</organism>
<keyword evidence="2" id="KW-1185">Reference proteome</keyword>
<dbReference type="AlphaFoldDB" id="A0A1I5VWM4"/>
<sequence>MKLIDVTNSHSLLVSSQLENTDAVFIKVFSLGPTTVIFSGAPTHEDVILENKKRNIKSTEIQYAIERILEADPSEVEIFEAPHLVEISIKR</sequence>
<dbReference type="InterPro" id="IPR014959">
    <property type="entry name" value="DUF1827"/>
</dbReference>
<gene>
    <name evidence="1" type="ORF">SAMN04488506_0640</name>
</gene>
<evidence type="ECO:0008006" key="3">
    <source>
        <dbReference type="Google" id="ProtNLM"/>
    </source>
</evidence>
<dbReference type="STRING" id="82801.SAMN04488506_0640"/>
<dbReference type="Pfam" id="PF08860">
    <property type="entry name" value="DUF1827"/>
    <property type="match status" value="1"/>
</dbReference>
<evidence type="ECO:0000313" key="1">
    <source>
        <dbReference type="EMBL" id="SFQ11974.1"/>
    </source>
</evidence>
<proteinExistence type="predicted"/>
<dbReference type="RefSeq" id="WP_092479710.1">
    <property type="nucleotide sequence ID" value="NZ_CP126128.1"/>
</dbReference>
<protein>
    <recommendedName>
        <fullName evidence="3">DUF1827 domain-containing protein</fullName>
    </recommendedName>
</protein>
<dbReference type="OrthoDB" id="2308827at2"/>
<dbReference type="Gene3D" id="3.40.1720.10">
    <property type="entry name" value="Streptococcus thermophilus LMG 18311 protein like"/>
    <property type="match status" value="1"/>
</dbReference>
<dbReference type="InterPro" id="IPR038226">
    <property type="entry name" value="LMG18311-like_sf"/>
</dbReference>